<dbReference type="AlphaFoldDB" id="A0A174GKF9"/>
<dbReference type="RefSeq" id="WP_050640448.1">
    <property type="nucleotide sequence ID" value="NZ_CABKUE010000008.1"/>
</dbReference>
<protein>
    <submittedName>
        <fullName evidence="2">FMN-dependent NADH-azoreductase</fullName>
        <ecNumber evidence="2">1.7.-.-</ecNumber>
    </submittedName>
</protein>
<dbReference type="EMBL" id="CYZU01000025">
    <property type="protein sequence ID" value="CUO61638.1"/>
    <property type="molecule type" value="Genomic_DNA"/>
</dbReference>
<dbReference type="EC" id="1.7.-.-" evidence="2"/>
<dbReference type="SUPFAM" id="SSF52218">
    <property type="entry name" value="Flavoproteins"/>
    <property type="match status" value="1"/>
</dbReference>
<dbReference type="PANTHER" id="PTHR43741">
    <property type="entry name" value="FMN-DEPENDENT NADH-AZOREDUCTASE 1"/>
    <property type="match status" value="1"/>
</dbReference>
<sequence length="187" mass="21139">MKLLFINSCVRAESRTLQLCRAYMEGLQKEWTIQEVDLQKESLMPYTEQMLEKRAADIQNHDYSAPGFQYAREFALADAVLIGAPYWDLSFPSSLKVYFEHICVNGITFRYSEAGLPVPMCRARELMYITTCGGYIGERNSADQYIRDLCGMFGIGKVRFFAAEGLDIAENNAALIMAGAKNELSKL</sequence>
<evidence type="ECO:0000313" key="3">
    <source>
        <dbReference type="Proteomes" id="UP000095544"/>
    </source>
</evidence>
<dbReference type="Pfam" id="PF02525">
    <property type="entry name" value="Flavodoxin_2"/>
    <property type="match status" value="1"/>
</dbReference>
<keyword evidence="2" id="KW-0560">Oxidoreductase</keyword>
<dbReference type="Proteomes" id="UP000095544">
    <property type="component" value="Unassembled WGS sequence"/>
</dbReference>
<dbReference type="InterPro" id="IPR050104">
    <property type="entry name" value="FMN-dep_NADH:Q_OxRdtase_AzoR1"/>
</dbReference>
<dbReference type="PANTHER" id="PTHR43741:SF4">
    <property type="entry name" value="FMN-DEPENDENT NADH:QUINONE OXIDOREDUCTASE"/>
    <property type="match status" value="1"/>
</dbReference>
<evidence type="ECO:0000259" key="1">
    <source>
        <dbReference type="Pfam" id="PF02525"/>
    </source>
</evidence>
<dbReference type="GO" id="GO:0016491">
    <property type="term" value="F:oxidoreductase activity"/>
    <property type="evidence" value="ECO:0007669"/>
    <property type="project" value="UniProtKB-KW"/>
</dbReference>
<feature type="domain" description="Flavodoxin-like fold" evidence="1">
    <location>
        <begin position="1"/>
        <end position="185"/>
    </location>
</feature>
<dbReference type="OrthoDB" id="9805013at2"/>
<accession>A0A174GKF9</accession>
<gene>
    <name evidence="2" type="primary">azoR</name>
    <name evidence="2" type="ORF">ERS852491_02745</name>
</gene>
<dbReference type="InterPro" id="IPR029039">
    <property type="entry name" value="Flavoprotein-like_sf"/>
</dbReference>
<reference evidence="2 3" key="1">
    <citation type="submission" date="2015-09" db="EMBL/GenBank/DDBJ databases">
        <authorList>
            <consortium name="Pathogen Informatics"/>
        </authorList>
    </citation>
    <scope>NUCLEOTIDE SEQUENCE [LARGE SCALE GENOMIC DNA]</scope>
    <source>
        <strain evidence="2 3">2789STDY5834876</strain>
    </source>
</reference>
<dbReference type="InterPro" id="IPR003680">
    <property type="entry name" value="Flavodoxin_fold"/>
</dbReference>
<organism evidence="2 3">
    <name type="scientific">Faecalicatena contorta</name>
    <dbReference type="NCBI Taxonomy" id="39482"/>
    <lineage>
        <taxon>Bacteria</taxon>
        <taxon>Bacillati</taxon>
        <taxon>Bacillota</taxon>
        <taxon>Clostridia</taxon>
        <taxon>Lachnospirales</taxon>
        <taxon>Lachnospiraceae</taxon>
        <taxon>Faecalicatena</taxon>
    </lineage>
</organism>
<name>A0A174GKF9_9FIRM</name>
<evidence type="ECO:0000313" key="2">
    <source>
        <dbReference type="EMBL" id="CUO61638.1"/>
    </source>
</evidence>
<proteinExistence type="predicted"/>
<dbReference type="Gene3D" id="3.40.50.360">
    <property type="match status" value="1"/>
</dbReference>